<dbReference type="PANTHER" id="PTHR22765">
    <property type="entry name" value="RING FINGER AND PROTEASE ASSOCIATED DOMAIN-CONTAINING"/>
    <property type="match status" value="1"/>
</dbReference>
<evidence type="ECO:0000256" key="4">
    <source>
        <dbReference type="SAM" id="MobiDB-lite"/>
    </source>
</evidence>
<dbReference type="SMART" id="SM00184">
    <property type="entry name" value="RING"/>
    <property type="match status" value="1"/>
</dbReference>
<dbReference type="SUPFAM" id="SSF57850">
    <property type="entry name" value="RING/U-box"/>
    <property type="match status" value="1"/>
</dbReference>
<evidence type="ECO:0000256" key="1">
    <source>
        <dbReference type="ARBA" id="ARBA00022771"/>
    </source>
</evidence>
<dbReference type="GO" id="GO:0061630">
    <property type="term" value="F:ubiquitin protein ligase activity"/>
    <property type="evidence" value="ECO:0007669"/>
    <property type="project" value="TreeGrafter"/>
</dbReference>
<dbReference type="PANTHER" id="PTHR22765:SF411">
    <property type="entry name" value="OS02G0248440 PROTEIN"/>
    <property type="match status" value="1"/>
</dbReference>
<evidence type="ECO:0000259" key="5">
    <source>
        <dbReference type="PROSITE" id="PS50089"/>
    </source>
</evidence>
<feature type="compositionally biased region" description="Low complexity" evidence="4">
    <location>
        <begin position="1"/>
        <end position="19"/>
    </location>
</feature>
<evidence type="ECO:0000313" key="7">
    <source>
        <dbReference type="Proteomes" id="UP000653454"/>
    </source>
</evidence>
<dbReference type="Pfam" id="PF13639">
    <property type="entry name" value="zf-RING_2"/>
    <property type="match status" value="1"/>
</dbReference>
<feature type="compositionally biased region" description="Low complexity" evidence="4">
    <location>
        <begin position="68"/>
        <end position="80"/>
    </location>
</feature>
<dbReference type="Proteomes" id="UP000653454">
    <property type="component" value="Unassembled WGS sequence"/>
</dbReference>
<feature type="region of interest" description="Disordered" evidence="4">
    <location>
        <begin position="1"/>
        <end position="85"/>
    </location>
</feature>
<dbReference type="AlphaFoldDB" id="A0A8S4G7N7"/>
<comment type="caution">
    <text evidence="6">The sequence shown here is derived from an EMBL/GenBank/DDBJ whole genome shotgun (WGS) entry which is preliminary data.</text>
</comment>
<dbReference type="Gene3D" id="3.30.40.10">
    <property type="entry name" value="Zinc/RING finger domain, C3HC4 (zinc finger)"/>
    <property type="match status" value="1"/>
</dbReference>
<organism evidence="6 7">
    <name type="scientific">Plutella xylostella</name>
    <name type="common">Diamondback moth</name>
    <name type="synonym">Plutella maculipennis</name>
    <dbReference type="NCBI Taxonomy" id="51655"/>
    <lineage>
        <taxon>Eukaryota</taxon>
        <taxon>Metazoa</taxon>
        <taxon>Ecdysozoa</taxon>
        <taxon>Arthropoda</taxon>
        <taxon>Hexapoda</taxon>
        <taxon>Insecta</taxon>
        <taxon>Pterygota</taxon>
        <taxon>Neoptera</taxon>
        <taxon>Endopterygota</taxon>
        <taxon>Lepidoptera</taxon>
        <taxon>Glossata</taxon>
        <taxon>Ditrysia</taxon>
        <taxon>Yponomeutoidea</taxon>
        <taxon>Plutellidae</taxon>
        <taxon>Plutella</taxon>
    </lineage>
</organism>
<dbReference type="InterPro" id="IPR001841">
    <property type="entry name" value="Znf_RING"/>
</dbReference>
<dbReference type="InterPro" id="IPR013083">
    <property type="entry name" value="Znf_RING/FYVE/PHD"/>
</dbReference>
<feature type="compositionally biased region" description="Basic and acidic residues" evidence="4">
    <location>
        <begin position="34"/>
        <end position="47"/>
    </location>
</feature>
<feature type="region of interest" description="Disordered" evidence="4">
    <location>
        <begin position="111"/>
        <end position="135"/>
    </location>
</feature>
<keyword evidence="1 3" id="KW-0479">Metal-binding</keyword>
<keyword evidence="1 3" id="KW-0863">Zinc-finger</keyword>
<gene>
    <name evidence="6" type="ORF">PLXY2_LOCUS14919</name>
</gene>
<sequence length="241" mass="26981">MDSDTEYSTYSEHSTTDTSILEESDEEAITCIARDADSSSDTEHDISEIESAADTVNSEATAEEIPTESSELESSVASSSDDTGNASYLRDASYLTDPSNLTDYSSYVQTISSDESEAEEEWDVTTSSLDVPESGYRSASPLSISSVMGRFRAFLNSGRKGRRPISRENERRAKEFRTRAWSAEECSICCEVMLDTHPLIDLDCSHRFHQECIRPWLRMEKPATCPNCRKRIEICELETIT</sequence>
<evidence type="ECO:0000256" key="3">
    <source>
        <dbReference type="PROSITE-ProRule" id="PRU00175"/>
    </source>
</evidence>
<evidence type="ECO:0000256" key="2">
    <source>
        <dbReference type="ARBA" id="ARBA00022833"/>
    </source>
</evidence>
<accession>A0A8S4G7N7</accession>
<dbReference type="InterPro" id="IPR051826">
    <property type="entry name" value="E3_ubiquitin-ligase_domain"/>
</dbReference>
<name>A0A8S4G7N7_PLUXY</name>
<protein>
    <submittedName>
        <fullName evidence="6">(diamondback moth) hypothetical protein</fullName>
    </submittedName>
</protein>
<reference evidence="6" key="1">
    <citation type="submission" date="2020-11" db="EMBL/GenBank/DDBJ databases">
        <authorList>
            <person name="Whiteford S."/>
        </authorList>
    </citation>
    <scope>NUCLEOTIDE SEQUENCE</scope>
</reference>
<dbReference type="GO" id="GO:0006511">
    <property type="term" value="P:ubiquitin-dependent protein catabolic process"/>
    <property type="evidence" value="ECO:0007669"/>
    <property type="project" value="TreeGrafter"/>
</dbReference>
<dbReference type="PROSITE" id="PS50089">
    <property type="entry name" value="ZF_RING_2"/>
    <property type="match status" value="1"/>
</dbReference>
<feature type="compositionally biased region" description="Acidic residues" evidence="4">
    <location>
        <begin position="114"/>
        <end position="123"/>
    </location>
</feature>
<proteinExistence type="predicted"/>
<keyword evidence="7" id="KW-1185">Reference proteome</keyword>
<evidence type="ECO:0000313" key="6">
    <source>
        <dbReference type="EMBL" id="CAG9136666.1"/>
    </source>
</evidence>
<keyword evidence="2" id="KW-0862">Zinc</keyword>
<feature type="domain" description="RING-type" evidence="5">
    <location>
        <begin position="186"/>
        <end position="229"/>
    </location>
</feature>
<dbReference type="GO" id="GO:0008270">
    <property type="term" value="F:zinc ion binding"/>
    <property type="evidence" value="ECO:0007669"/>
    <property type="project" value="UniProtKB-KW"/>
</dbReference>
<dbReference type="EMBL" id="CAJHNJ030000153">
    <property type="protein sequence ID" value="CAG9136666.1"/>
    <property type="molecule type" value="Genomic_DNA"/>
</dbReference>